<evidence type="ECO:0000256" key="1">
    <source>
        <dbReference type="SAM" id="Phobius"/>
    </source>
</evidence>
<protein>
    <submittedName>
        <fullName evidence="2">Uncharacterized protein</fullName>
    </submittedName>
</protein>
<organism evidence="2 3">
    <name type="scientific">Wolbachia pipientis</name>
    <dbReference type="NCBI Taxonomy" id="955"/>
    <lineage>
        <taxon>Bacteria</taxon>
        <taxon>Pseudomonadati</taxon>
        <taxon>Pseudomonadota</taxon>
        <taxon>Alphaproteobacteria</taxon>
        <taxon>Rickettsiales</taxon>
        <taxon>Anaplasmataceae</taxon>
        <taxon>Wolbachieae</taxon>
        <taxon>Wolbachia</taxon>
    </lineage>
</organism>
<sequence>MMSSQHTTHSCMNICLEGSALNVIADFASNTKVSFQCLTLESSLNATTLKPLCFNIRLATFIFTNLMSNQNSWIPVSRHWDDILLVYNIRTVVYMTQGSITLLFWIPVSAICMTPLLMCHSC</sequence>
<dbReference type="EMBL" id="CP037426">
    <property type="protein sequence ID" value="QGT16360.1"/>
    <property type="molecule type" value="Genomic_DNA"/>
</dbReference>
<reference evidence="2 3" key="1">
    <citation type="submission" date="2019-03" db="EMBL/GenBank/DDBJ databases">
        <title>Wolbachia endosymbiont of Haematobia irritans wIrr.</title>
        <authorList>
            <person name="Parry R.H."/>
            <person name="Asgari S."/>
        </authorList>
    </citation>
    <scope>NUCLEOTIDE SEQUENCE [LARGE SCALE GENOMIC DNA]</scope>
    <source>
        <strain evidence="3">wIrr</strain>
    </source>
</reference>
<proteinExistence type="predicted"/>
<dbReference type="NCBIfam" id="TIGR02697">
    <property type="entry name" value="WPE_wolbac"/>
    <property type="match status" value="1"/>
</dbReference>
<dbReference type="Proteomes" id="UP000422744">
    <property type="component" value="Chromosome"/>
</dbReference>
<name>A0A6I6CHS2_WOLPI</name>
<evidence type="ECO:0000313" key="3">
    <source>
        <dbReference type="Proteomes" id="UP000422744"/>
    </source>
</evidence>
<keyword evidence="1" id="KW-1133">Transmembrane helix</keyword>
<feature type="transmembrane region" description="Helical" evidence="1">
    <location>
        <begin position="100"/>
        <end position="118"/>
    </location>
</feature>
<dbReference type="InterPro" id="IPR014070">
    <property type="entry name" value="WPE_wolbac"/>
</dbReference>
<dbReference type="AlphaFoldDB" id="A0A6I6CHS2"/>
<evidence type="ECO:0000313" key="2">
    <source>
        <dbReference type="EMBL" id="QGT16360.1"/>
    </source>
</evidence>
<keyword evidence="1" id="KW-0812">Transmembrane</keyword>
<keyword evidence="1" id="KW-0472">Membrane</keyword>
<accession>A0A6I6CHS2</accession>
<gene>
    <name evidence="2" type="ORF">E0495_03805</name>
</gene>